<dbReference type="Gene3D" id="2.10.25.10">
    <property type="entry name" value="Laminin"/>
    <property type="match status" value="1"/>
</dbReference>
<dbReference type="InterPro" id="IPR001841">
    <property type="entry name" value="Znf_RING"/>
</dbReference>
<keyword evidence="4" id="KW-1015">Disulfide bond</keyword>
<dbReference type="SUPFAM" id="SSF57850">
    <property type="entry name" value="RING/U-box"/>
    <property type="match status" value="1"/>
</dbReference>
<dbReference type="PROSITE" id="PS50089">
    <property type="entry name" value="ZF_RING_2"/>
    <property type="match status" value="1"/>
</dbReference>
<dbReference type="PROSITE" id="PS00022">
    <property type="entry name" value="EGF_1"/>
    <property type="match status" value="1"/>
</dbReference>
<evidence type="ECO:0000259" key="8">
    <source>
        <dbReference type="PROSITE" id="PS50089"/>
    </source>
</evidence>
<protein>
    <submittedName>
        <fullName evidence="9">G5147 protein</fullName>
    </submittedName>
</protein>
<comment type="caution">
    <text evidence="9">The sequence shown here is derived from an EMBL/GenBank/DDBJ whole genome shotgun (WGS) entry which is preliminary data.</text>
</comment>
<evidence type="ECO:0000256" key="1">
    <source>
        <dbReference type="ARBA" id="ARBA00022723"/>
    </source>
</evidence>
<reference evidence="9 10" key="1">
    <citation type="submission" date="2024-06" db="EMBL/GenBank/DDBJ databases">
        <authorList>
            <person name="Kraege A."/>
            <person name="Thomma B."/>
        </authorList>
    </citation>
    <scope>NUCLEOTIDE SEQUENCE [LARGE SCALE GENOMIC DNA]</scope>
</reference>
<organism evidence="9 10">
    <name type="scientific">Coccomyxa viridis</name>
    <dbReference type="NCBI Taxonomy" id="1274662"/>
    <lineage>
        <taxon>Eukaryota</taxon>
        <taxon>Viridiplantae</taxon>
        <taxon>Chlorophyta</taxon>
        <taxon>core chlorophytes</taxon>
        <taxon>Trebouxiophyceae</taxon>
        <taxon>Trebouxiophyceae incertae sedis</taxon>
        <taxon>Coccomyxaceae</taxon>
        <taxon>Coccomyxa</taxon>
    </lineage>
</organism>
<evidence type="ECO:0000256" key="4">
    <source>
        <dbReference type="ARBA" id="ARBA00023157"/>
    </source>
</evidence>
<evidence type="ECO:0000256" key="6">
    <source>
        <dbReference type="PROSITE-ProRule" id="PRU00175"/>
    </source>
</evidence>
<evidence type="ECO:0000256" key="2">
    <source>
        <dbReference type="ARBA" id="ARBA00022771"/>
    </source>
</evidence>
<dbReference type="SMART" id="SM00184">
    <property type="entry name" value="RING"/>
    <property type="match status" value="1"/>
</dbReference>
<dbReference type="Pfam" id="PF07974">
    <property type="entry name" value="EGF_2"/>
    <property type="match status" value="1"/>
</dbReference>
<evidence type="ECO:0000313" key="10">
    <source>
        <dbReference type="Proteomes" id="UP001497392"/>
    </source>
</evidence>
<feature type="compositionally biased region" description="Basic residues" evidence="7">
    <location>
        <begin position="474"/>
        <end position="484"/>
    </location>
</feature>
<dbReference type="InterPro" id="IPR013083">
    <property type="entry name" value="Znf_RING/FYVE/PHD"/>
</dbReference>
<keyword evidence="3" id="KW-0862">Zinc</keyword>
<feature type="domain" description="RING-type" evidence="8">
    <location>
        <begin position="362"/>
        <end position="404"/>
    </location>
</feature>
<feature type="compositionally biased region" description="Basic and acidic residues" evidence="7">
    <location>
        <begin position="572"/>
        <end position="585"/>
    </location>
</feature>
<comment type="similarity">
    <text evidence="5">Belongs to the RING-type zinc finger family. ATL subfamily.</text>
</comment>
<dbReference type="InterPro" id="IPR053238">
    <property type="entry name" value="RING-H2_zinc_finger"/>
</dbReference>
<evidence type="ECO:0000256" key="3">
    <source>
        <dbReference type="ARBA" id="ARBA00022833"/>
    </source>
</evidence>
<dbReference type="Pfam" id="PF13639">
    <property type="entry name" value="zf-RING_2"/>
    <property type="match status" value="1"/>
</dbReference>
<proteinExistence type="inferred from homology"/>
<name>A0ABP1FS38_9CHLO</name>
<evidence type="ECO:0000256" key="7">
    <source>
        <dbReference type="SAM" id="MobiDB-lite"/>
    </source>
</evidence>
<dbReference type="Gene3D" id="2.60.120.380">
    <property type="match status" value="1"/>
</dbReference>
<dbReference type="InterPro" id="IPR013111">
    <property type="entry name" value="EGF_extracell"/>
</dbReference>
<feature type="compositionally biased region" description="Polar residues" evidence="7">
    <location>
        <begin position="554"/>
        <end position="564"/>
    </location>
</feature>
<dbReference type="Proteomes" id="UP001497392">
    <property type="component" value="Unassembled WGS sequence"/>
</dbReference>
<feature type="region of interest" description="Disordered" evidence="7">
    <location>
        <begin position="554"/>
        <end position="615"/>
    </location>
</feature>
<dbReference type="CDD" id="cd16461">
    <property type="entry name" value="RING-H2_EL5-like"/>
    <property type="match status" value="1"/>
</dbReference>
<feature type="compositionally biased region" description="Basic and acidic residues" evidence="7">
    <location>
        <begin position="450"/>
        <end position="462"/>
    </location>
</feature>
<dbReference type="Gene3D" id="3.30.40.10">
    <property type="entry name" value="Zinc/RING finger domain, C3HC4 (zinc finger)"/>
    <property type="match status" value="1"/>
</dbReference>
<keyword evidence="10" id="KW-1185">Reference proteome</keyword>
<feature type="region of interest" description="Disordered" evidence="7">
    <location>
        <begin position="446"/>
        <end position="509"/>
    </location>
</feature>
<gene>
    <name evidence="9" type="primary">g5147</name>
    <name evidence="9" type="ORF">VP750_LOCUS4399</name>
</gene>
<dbReference type="InterPro" id="IPR000742">
    <property type="entry name" value="EGF"/>
</dbReference>
<sequence length="770" mass="83309">MSDSHGYAQVLPIASAQGQQHSLGSNEWMYWELNVTQDASTVLVQLNRTAGDPVLFLKPAQAGFQDYADFADVDSFQQRLDGHFILNTNVLAGRYYIGVYNNDAYFKETAQFSLMMEVQPASGDPVCPFNCSGHGSCVLPGVCACDASWQGVACQGSFKNIVVYNPRTAHGYLLPGHWDYFAMILDPMDTSWMGGLLIDFDNSGGHAVLVMKAGTLPTLLNADFTFRSEELVKGDQLFIVKPDSLQPTTYYIGIFNMDYYIHQPYSYTLLVTPPGMPKLSLSPYLSIVLGVTLSVVFCLAAGLCRRYATLHNPDPAVHVASPEGPERAGLDAALIASFPCYPYKVPAAPDVECGHVTGGDTCSVCLGEYEMDEMLRRLPACKHEFHQSCIDEWLASHTTCPMCRCSLQPPPAEAADAPEAAADGAGIEEASAPALELSPANSGMPLLLSLDDRGADSSEDRTASYGRGLESNGRAKHGFQKSRHPPGEAACSNPMDVAEQESDKSREMALRRSTAEMALQAGGRNLYHTSSRRITDTLPWKSPFEAHAQTVTRECESSCSSSNKAGGDSEPSEERCYNDELERKQSAFGQPENSATSRWQNPQASSIGSAEEVTDTSDAAGMSLLENKEEGSLACSIPSPHTARMRQGSIAADASIVVEMEMVSLAPEKHHDASEQHNSILEELMGSEVTGQGRRSLPGRTPSEASLARPKFNLMVYAGWVSPSLRTSPIGAWIDDRLTDGHMGSSELSSADRSGIHSLDLSSKPLLPLQ</sequence>
<dbReference type="EMBL" id="CAXHTA020000007">
    <property type="protein sequence ID" value="CAL5222740.1"/>
    <property type="molecule type" value="Genomic_DNA"/>
</dbReference>
<keyword evidence="2 6" id="KW-0863">Zinc-finger</keyword>
<dbReference type="PANTHER" id="PTHR14155:SF627">
    <property type="entry name" value="OS06G0192800 PROTEIN"/>
    <property type="match status" value="1"/>
</dbReference>
<evidence type="ECO:0000313" key="9">
    <source>
        <dbReference type="EMBL" id="CAL5222740.1"/>
    </source>
</evidence>
<keyword evidence="1" id="KW-0479">Metal-binding</keyword>
<evidence type="ECO:0000256" key="5">
    <source>
        <dbReference type="ARBA" id="ARBA00024209"/>
    </source>
</evidence>
<feature type="compositionally biased region" description="Polar residues" evidence="7">
    <location>
        <begin position="587"/>
        <end position="608"/>
    </location>
</feature>
<dbReference type="PANTHER" id="PTHR14155">
    <property type="entry name" value="RING FINGER DOMAIN-CONTAINING"/>
    <property type="match status" value="1"/>
</dbReference>
<accession>A0ABP1FS38</accession>